<protein>
    <submittedName>
        <fullName evidence="4">Flavin reductase family protein</fullName>
        <ecNumber evidence="4">1.-.-.-</ecNumber>
    </submittedName>
</protein>
<gene>
    <name evidence="4" type="ORF">ACFPRH_19385</name>
</gene>
<evidence type="ECO:0000313" key="5">
    <source>
        <dbReference type="Proteomes" id="UP001596160"/>
    </source>
</evidence>
<organism evidence="4 5">
    <name type="scientific">Streptomyces amakusaensis</name>
    <dbReference type="NCBI Taxonomy" id="67271"/>
    <lineage>
        <taxon>Bacteria</taxon>
        <taxon>Bacillati</taxon>
        <taxon>Actinomycetota</taxon>
        <taxon>Actinomycetes</taxon>
        <taxon>Kitasatosporales</taxon>
        <taxon>Streptomycetaceae</taxon>
        <taxon>Streptomyces</taxon>
    </lineage>
</organism>
<dbReference type="EMBL" id="JBHSKP010000012">
    <property type="protein sequence ID" value="MFC5153900.1"/>
    <property type="molecule type" value="Genomic_DNA"/>
</dbReference>
<feature type="domain" description="Flavin reductase like" evidence="3">
    <location>
        <begin position="139"/>
        <end position="282"/>
    </location>
</feature>
<evidence type="ECO:0000256" key="1">
    <source>
        <dbReference type="ARBA" id="ARBA00008898"/>
    </source>
</evidence>
<dbReference type="InterPro" id="IPR002563">
    <property type="entry name" value="Flavin_Rdtase-like_dom"/>
</dbReference>
<dbReference type="Proteomes" id="UP001596160">
    <property type="component" value="Unassembled WGS sequence"/>
</dbReference>
<reference evidence="5" key="1">
    <citation type="journal article" date="2019" name="Int. J. Syst. Evol. Microbiol.">
        <title>The Global Catalogue of Microorganisms (GCM) 10K type strain sequencing project: providing services to taxonomists for standard genome sequencing and annotation.</title>
        <authorList>
            <consortium name="The Broad Institute Genomics Platform"/>
            <consortium name="The Broad Institute Genome Sequencing Center for Infectious Disease"/>
            <person name="Wu L."/>
            <person name="Ma J."/>
        </authorList>
    </citation>
    <scope>NUCLEOTIDE SEQUENCE [LARGE SCALE GENOMIC DNA]</scope>
    <source>
        <strain evidence="5">PCU 266</strain>
    </source>
</reference>
<evidence type="ECO:0000259" key="3">
    <source>
        <dbReference type="SMART" id="SM00903"/>
    </source>
</evidence>
<name>A0ABW0AMI5_9ACTN</name>
<comment type="similarity">
    <text evidence="1">Belongs to the non-flavoprotein flavin reductase family.</text>
</comment>
<dbReference type="Pfam" id="PF01613">
    <property type="entry name" value="Flavin_Reduct"/>
    <property type="match status" value="1"/>
</dbReference>
<sequence>MCRSTGASGSPSCAASPWAPWVSSPCTGSPPPAGDGSLVSPCASAGAGIHGGISPRDSGHRAEIYWHICSDHACLWSPGGVLRVDGRRPPGSLFRTRESSGATVCRSSGTCSMSGEKMPTDNAHKVLGEQASAPFRSVLGNFCSGVTVVTATSPDGPVGFTCQAFSSLSLDPPQVMLCVSRTSTTWPVISKLRHFGVNILAEDQRRLSEGFARSGGDKFAGVPWDCSPGGSPLLAGASAWIECELNAEYPGGDHVIVVGDVRWLRAGPSERPLLYHRGRYTGLRASG</sequence>
<keyword evidence="5" id="KW-1185">Reference proteome</keyword>
<dbReference type="PANTHER" id="PTHR30466:SF11">
    <property type="entry name" value="FLAVIN-DEPENDENT MONOOXYGENASE, REDUCTASE SUBUNIT HSAB"/>
    <property type="match status" value="1"/>
</dbReference>
<proteinExistence type="inferred from homology"/>
<evidence type="ECO:0000313" key="4">
    <source>
        <dbReference type="EMBL" id="MFC5153900.1"/>
    </source>
</evidence>
<accession>A0ABW0AMI5</accession>
<dbReference type="InterPro" id="IPR012349">
    <property type="entry name" value="Split_barrel_FMN-bd"/>
</dbReference>
<keyword evidence="2 4" id="KW-0560">Oxidoreductase</keyword>
<dbReference type="EC" id="1.-.-.-" evidence="4"/>
<dbReference type="RefSeq" id="WP_344478624.1">
    <property type="nucleotide sequence ID" value="NZ_BAAASB010000010.1"/>
</dbReference>
<dbReference type="SUPFAM" id="SSF50475">
    <property type="entry name" value="FMN-binding split barrel"/>
    <property type="match status" value="1"/>
</dbReference>
<comment type="caution">
    <text evidence="4">The sequence shown here is derived from an EMBL/GenBank/DDBJ whole genome shotgun (WGS) entry which is preliminary data.</text>
</comment>
<dbReference type="SMART" id="SM00903">
    <property type="entry name" value="Flavin_Reduct"/>
    <property type="match status" value="1"/>
</dbReference>
<dbReference type="PANTHER" id="PTHR30466">
    <property type="entry name" value="FLAVIN REDUCTASE"/>
    <property type="match status" value="1"/>
</dbReference>
<dbReference type="GO" id="GO:0016491">
    <property type="term" value="F:oxidoreductase activity"/>
    <property type="evidence" value="ECO:0007669"/>
    <property type="project" value="UniProtKB-KW"/>
</dbReference>
<dbReference type="Gene3D" id="2.30.110.10">
    <property type="entry name" value="Electron Transport, Fmn-binding Protein, Chain A"/>
    <property type="match status" value="1"/>
</dbReference>
<evidence type="ECO:0000256" key="2">
    <source>
        <dbReference type="ARBA" id="ARBA00023002"/>
    </source>
</evidence>
<dbReference type="InterPro" id="IPR050268">
    <property type="entry name" value="NADH-dep_flavin_reductase"/>
</dbReference>